<evidence type="ECO:0000256" key="4">
    <source>
        <dbReference type="SAM" id="MobiDB-lite"/>
    </source>
</evidence>
<feature type="region of interest" description="Disordered" evidence="4">
    <location>
        <begin position="393"/>
        <end position="415"/>
    </location>
</feature>
<keyword evidence="5" id="KW-0812">Transmembrane</keyword>
<evidence type="ECO:0000256" key="1">
    <source>
        <dbReference type="ARBA" id="ARBA00022614"/>
    </source>
</evidence>
<dbReference type="PANTHER" id="PTHR24366">
    <property type="entry name" value="IG(IMMUNOGLOBULIN) AND LRR(LEUCINE RICH REPEAT) DOMAINS"/>
    <property type="match status" value="1"/>
</dbReference>
<evidence type="ECO:0000256" key="6">
    <source>
        <dbReference type="SAM" id="SignalP"/>
    </source>
</evidence>
<dbReference type="PANTHER" id="PTHR24366:SF161">
    <property type="entry name" value="TIR DOMAIN-CONTAINING PROTEIN"/>
    <property type="match status" value="1"/>
</dbReference>
<accession>C3ZPT7</accession>
<protein>
    <recommendedName>
        <fullName evidence="8">LRRCT domain-containing protein</fullName>
    </recommendedName>
</protein>
<evidence type="ECO:0000256" key="3">
    <source>
        <dbReference type="ARBA" id="ARBA00022737"/>
    </source>
</evidence>
<sequence>MRMTYLKFFIHMMLLTSVTTNYAFPRKCYVKTGVVMMHINCPNYQPPITGLPTGTQRFVDQINLSQNQIQTVRDLSNFPMVSKINLTHNLIKTFPWASLKNLPSLRTLDLSHNQLSSVRLDLAATSSPWLSVAYNKLATFSKTNLGIISKRVRRIRNMYVQGNPVHCDCRMAWLAKLASTYKAKCWLQRYGCPAEVDNSPLKAGFSLSDDFKCSTPDNFKDSLLHDVTLPECQLTTTTNVYQTTVVTTIAQTTTLPNAQSTANDVPRTVSNSETKRPMTIPKIRQVETLVTNTMPKIAFSSPNGNDDDQQSTRPTTATNETHVSETMTSKPKATSSLPKASTSAPKVSGSALEVSSSFPKAAIVAISVVATLLFTLAIAAFTIKFIRKRQNLDQQDGKGQGVELSKTSPGPDANP</sequence>
<dbReference type="AlphaFoldDB" id="C3ZPT7"/>
<name>C3ZPT7_BRAFL</name>
<evidence type="ECO:0000313" key="7">
    <source>
        <dbReference type="EMBL" id="EEN45316.1"/>
    </source>
</evidence>
<dbReference type="eggNOG" id="KOG0619">
    <property type="taxonomic scope" value="Eukaryota"/>
</dbReference>
<evidence type="ECO:0000256" key="5">
    <source>
        <dbReference type="SAM" id="Phobius"/>
    </source>
</evidence>
<feature type="signal peptide" evidence="6">
    <location>
        <begin position="1"/>
        <end position="20"/>
    </location>
</feature>
<feature type="transmembrane region" description="Helical" evidence="5">
    <location>
        <begin position="361"/>
        <end position="383"/>
    </location>
</feature>
<dbReference type="InterPro" id="IPR032675">
    <property type="entry name" value="LRR_dom_sf"/>
</dbReference>
<dbReference type="InterPro" id="IPR001611">
    <property type="entry name" value="Leu-rich_rpt"/>
</dbReference>
<organism>
    <name type="scientific">Branchiostoma floridae</name>
    <name type="common">Florida lancelet</name>
    <name type="synonym">Amphioxus</name>
    <dbReference type="NCBI Taxonomy" id="7739"/>
    <lineage>
        <taxon>Eukaryota</taxon>
        <taxon>Metazoa</taxon>
        <taxon>Chordata</taxon>
        <taxon>Cephalochordata</taxon>
        <taxon>Leptocardii</taxon>
        <taxon>Amphioxiformes</taxon>
        <taxon>Branchiostomatidae</taxon>
        <taxon>Branchiostoma</taxon>
    </lineage>
</organism>
<feature type="region of interest" description="Disordered" evidence="4">
    <location>
        <begin position="296"/>
        <end position="349"/>
    </location>
</feature>
<feature type="chain" id="PRO_5002937068" description="LRRCT domain-containing protein" evidence="6">
    <location>
        <begin position="21"/>
        <end position="415"/>
    </location>
</feature>
<proteinExistence type="predicted"/>
<dbReference type="SUPFAM" id="SSF52058">
    <property type="entry name" value="L domain-like"/>
    <property type="match status" value="1"/>
</dbReference>
<evidence type="ECO:0000256" key="2">
    <source>
        <dbReference type="ARBA" id="ARBA00022729"/>
    </source>
</evidence>
<keyword evidence="5" id="KW-0472">Membrane</keyword>
<keyword evidence="5" id="KW-1133">Transmembrane helix</keyword>
<dbReference type="Pfam" id="PF13855">
    <property type="entry name" value="LRR_8"/>
    <property type="match status" value="1"/>
</dbReference>
<dbReference type="Gene3D" id="3.80.10.10">
    <property type="entry name" value="Ribonuclease Inhibitor"/>
    <property type="match status" value="1"/>
</dbReference>
<evidence type="ECO:0008006" key="8">
    <source>
        <dbReference type="Google" id="ProtNLM"/>
    </source>
</evidence>
<gene>
    <name evidence="7" type="ORF">BRAFLDRAFT_97373</name>
</gene>
<dbReference type="EMBL" id="GG666659">
    <property type="protein sequence ID" value="EEN45316.1"/>
    <property type="molecule type" value="Genomic_DNA"/>
</dbReference>
<feature type="compositionally biased region" description="Polar residues" evidence="4">
    <location>
        <begin position="311"/>
        <end position="345"/>
    </location>
</feature>
<keyword evidence="3" id="KW-0677">Repeat</keyword>
<dbReference type="InParanoid" id="C3ZPT7"/>
<keyword evidence="1" id="KW-0433">Leucine-rich repeat</keyword>
<dbReference type="PROSITE" id="PS51450">
    <property type="entry name" value="LRR"/>
    <property type="match status" value="1"/>
</dbReference>
<reference evidence="7" key="1">
    <citation type="journal article" date="2008" name="Nature">
        <title>The amphioxus genome and the evolution of the chordate karyotype.</title>
        <authorList>
            <consortium name="US DOE Joint Genome Institute (JGI-PGF)"/>
            <person name="Putnam N.H."/>
            <person name="Butts T."/>
            <person name="Ferrier D.E.K."/>
            <person name="Furlong R.F."/>
            <person name="Hellsten U."/>
            <person name="Kawashima T."/>
            <person name="Robinson-Rechavi M."/>
            <person name="Shoguchi E."/>
            <person name="Terry A."/>
            <person name="Yu J.-K."/>
            <person name="Benito-Gutierrez E.L."/>
            <person name="Dubchak I."/>
            <person name="Garcia-Fernandez J."/>
            <person name="Gibson-Brown J.J."/>
            <person name="Grigoriev I.V."/>
            <person name="Horton A.C."/>
            <person name="de Jong P.J."/>
            <person name="Jurka J."/>
            <person name="Kapitonov V.V."/>
            <person name="Kohara Y."/>
            <person name="Kuroki Y."/>
            <person name="Lindquist E."/>
            <person name="Lucas S."/>
            <person name="Osoegawa K."/>
            <person name="Pennacchio L.A."/>
            <person name="Salamov A.A."/>
            <person name="Satou Y."/>
            <person name="Sauka-Spengler T."/>
            <person name="Schmutz J."/>
            <person name="Shin-I T."/>
            <person name="Toyoda A."/>
            <person name="Bronner-Fraser M."/>
            <person name="Fujiyama A."/>
            <person name="Holland L.Z."/>
            <person name="Holland P.W.H."/>
            <person name="Satoh N."/>
            <person name="Rokhsar D.S."/>
        </authorList>
    </citation>
    <scope>NUCLEOTIDE SEQUENCE [LARGE SCALE GENOMIC DNA]</scope>
    <source>
        <strain evidence="7">S238N-H82</strain>
        <tissue evidence="7">Testes</tissue>
    </source>
</reference>
<keyword evidence="2 6" id="KW-0732">Signal</keyword>